<accession>A0A0C6PC26</accession>
<evidence type="ECO:0000313" key="12">
    <source>
        <dbReference type="EMBL" id="CCJ55939.1"/>
    </source>
</evidence>
<evidence type="ECO:0000256" key="2">
    <source>
        <dbReference type="ARBA" id="ARBA00012962"/>
    </source>
</evidence>
<feature type="binding site" evidence="8">
    <location>
        <begin position="156"/>
        <end position="161"/>
    </location>
    <ligand>
        <name>NADP(+)</name>
        <dbReference type="ChEBI" id="CHEBI:58349"/>
    </ligand>
</feature>
<organism evidence="12 13">
    <name type="scientific">Bordetella bronchiseptica 253</name>
    <dbReference type="NCBI Taxonomy" id="568707"/>
    <lineage>
        <taxon>Bacteria</taxon>
        <taxon>Pseudomonadati</taxon>
        <taxon>Pseudomonadota</taxon>
        <taxon>Betaproteobacteria</taxon>
        <taxon>Burkholderiales</taxon>
        <taxon>Alcaligenaceae</taxon>
        <taxon>Bordetella</taxon>
    </lineage>
</organism>
<dbReference type="AlphaFoldDB" id="A0A0C6PC26"/>
<evidence type="ECO:0000256" key="3">
    <source>
        <dbReference type="ARBA" id="ARBA00022605"/>
    </source>
</evidence>
<feature type="binding site" evidence="8">
    <location>
        <position position="67"/>
    </location>
    <ligand>
        <name>shikimate</name>
        <dbReference type="ChEBI" id="CHEBI:36208"/>
    </ligand>
</feature>
<dbReference type="EC" id="1.1.1.25" evidence="2 8"/>
<dbReference type="Pfam" id="PF08501">
    <property type="entry name" value="Shikimate_dh_N"/>
    <property type="match status" value="1"/>
</dbReference>
<feature type="domain" description="Quinate/shikimate 5-dehydrogenase/glutamyl-tRNA reductase" evidence="9">
    <location>
        <begin position="122"/>
        <end position="172"/>
    </location>
</feature>
<dbReference type="SUPFAM" id="SSF51735">
    <property type="entry name" value="NAD(P)-binding Rossmann-fold domains"/>
    <property type="match status" value="1"/>
</dbReference>
<dbReference type="GO" id="GO:0009073">
    <property type="term" value="P:aromatic amino acid family biosynthetic process"/>
    <property type="evidence" value="ECO:0007669"/>
    <property type="project" value="UniProtKB-KW"/>
</dbReference>
<proteinExistence type="inferred from homology"/>
<evidence type="ECO:0000256" key="7">
    <source>
        <dbReference type="ARBA" id="ARBA00049442"/>
    </source>
</evidence>
<dbReference type="GO" id="GO:0004764">
    <property type="term" value="F:shikimate 3-dehydrogenase (NADP+) activity"/>
    <property type="evidence" value="ECO:0007669"/>
    <property type="project" value="UniProtKB-UniRule"/>
</dbReference>
<keyword evidence="4 8" id="KW-0521">NADP</keyword>
<evidence type="ECO:0000259" key="11">
    <source>
        <dbReference type="Pfam" id="PF18317"/>
    </source>
</evidence>
<feature type="domain" description="SDH C-terminal" evidence="11">
    <location>
        <begin position="250"/>
        <end position="275"/>
    </location>
</feature>
<dbReference type="GO" id="GO:0050661">
    <property type="term" value="F:NADP binding"/>
    <property type="evidence" value="ECO:0007669"/>
    <property type="project" value="InterPro"/>
</dbReference>
<evidence type="ECO:0000313" key="13">
    <source>
        <dbReference type="Proteomes" id="UP000007564"/>
    </source>
</evidence>
<comment type="subunit">
    <text evidence="8">Homodimer.</text>
</comment>
<sequence length="287" mass="29576">MTLPASPPRYAVIGNPIAHSRSPQIHAMFSAQTGRPLRYERLLAPVDGFLPTVQAFRESGGLGLNVTVPFKLEAYALAEARLSERARLAGAVNTLSWRDGAWHGCNTDGVGLVNDLLRLGVALAGARVLLVGAGGAARGVLQPLAAAGCARIHIVNRTAARAAELAAAWRAAAPRTGTQVSAGALAQAAEPGGWDVAINATASGLQDAAPDLPGGLYAPDALAYDMMYGARPTAFMRQAEADGAARCADGLGMLVGQAAESFHIWHGVRPDPGPVLLALRTELLAAG</sequence>
<comment type="pathway">
    <text evidence="1 8">Metabolic intermediate biosynthesis; chorismate biosynthesis; chorismate from D-erythrose 4-phosphate and phosphoenolpyruvate: step 4/7.</text>
</comment>
<feature type="domain" description="Shikimate dehydrogenase substrate binding N-terminal" evidence="10">
    <location>
        <begin position="12"/>
        <end position="95"/>
    </location>
</feature>
<feature type="binding site" evidence="8">
    <location>
        <position position="250"/>
    </location>
    <ligand>
        <name>NADP(+)</name>
        <dbReference type="ChEBI" id="CHEBI:58349"/>
    </ligand>
</feature>
<dbReference type="InterPro" id="IPR011342">
    <property type="entry name" value="Shikimate_DH"/>
</dbReference>
<dbReference type="PANTHER" id="PTHR21089">
    <property type="entry name" value="SHIKIMATE DEHYDROGENASE"/>
    <property type="match status" value="1"/>
</dbReference>
<dbReference type="GeneID" id="56477104"/>
<dbReference type="GO" id="GO:0005829">
    <property type="term" value="C:cytosol"/>
    <property type="evidence" value="ECO:0007669"/>
    <property type="project" value="TreeGrafter"/>
</dbReference>
<evidence type="ECO:0000256" key="8">
    <source>
        <dbReference type="HAMAP-Rule" id="MF_00222"/>
    </source>
</evidence>
<feature type="binding site" evidence="8">
    <location>
        <begin position="20"/>
        <end position="22"/>
    </location>
    <ligand>
        <name>shikimate</name>
        <dbReference type="ChEBI" id="CHEBI:36208"/>
    </ligand>
</feature>
<feature type="binding site" evidence="8">
    <location>
        <position position="257"/>
    </location>
    <ligand>
        <name>shikimate</name>
        <dbReference type="ChEBI" id="CHEBI:36208"/>
    </ligand>
</feature>
<dbReference type="RefSeq" id="WP_003814959.1">
    <property type="nucleotide sequence ID" value="NC_019382.1"/>
</dbReference>
<evidence type="ECO:0000256" key="5">
    <source>
        <dbReference type="ARBA" id="ARBA00023002"/>
    </source>
</evidence>
<dbReference type="Pfam" id="PF18317">
    <property type="entry name" value="SDH_C"/>
    <property type="match status" value="1"/>
</dbReference>
<dbReference type="CDD" id="cd01065">
    <property type="entry name" value="NAD_bind_Shikimate_DH"/>
    <property type="match status" value="1"/>
</dbReference>
<dbReference type="Gene3D" id="3.40.50.720">
    <property type="entry name" value="NAD(P)-binding Rossmann-like Domain"/>
    <property type="match status" value="1"/>
</dbReference>
<dbReference type="KEGG" id="bbh:BN112_4025"/>
<feature type="binding site" evidence="8">
    <location>
        <position position="93"/>
    </location>
    <ligand>
        <name>shikimate</name>
        <dbReference type="ChEBI" id="CHEBI:36208"/>
    </ligand>
</feature>
<dbReference type="FunFam" id="3.40.50.10860:FF:000006">
    <property type="entry name" value="Shikimate dehydrogenase (NADP(+))"/>
    <property type="match status" value="1"/>
</dbReference>
<dbReference type="Pfam" id="PF01488">
    <property type="entry name" value="Shikimate_DH"/>
    <property type="match status" value="1"/>
</dbReference>
<comment type="similarity">
    <text evidence="8">Belongs to the shikimate dehydrogenase family.</text>
</comment>
<keyword evidence="3 8" id="KW-0028">Amino-acid biosynthesis</keyword>
<evidence type="ECO:0000256" key="6">
    <source>
        <dbReference type="ARBA" id="ARBA00023141"/>
    </source>
</evidence>
<dbReference type="NCBIfam" id="TIGR00507">
    <property type="entry name" value="aroE"/>
    <property type="match status" value="1"/>
</dbReference>
<dbReference type="HOGENOM" id="CLU_044063_2_1_4"/>
<reference evidence="12 13" key="1">
    <citation type="journal article" date="2012" name="BMC Genomics">
        <title>Comparative genomics of the classical Bordetella subspecies: the evolution and exchange of virulence-associated diversity amongst closely related pathogens.</title>
        <authorList>
            <person name="Park J."/>
            <person name="Zhang Y."/>
            <person name="Buboltz A.M."/>
            <person name="Zhang X."/>
            <person name="Schuster S.C."/>
            <person name="Ahuja U."/>
            <person name="Liu M."/>
            <person name="Miller J.F."/>
            <person name="Sebaihia M."/>
            <person name="Bentley S.D."/>
            <person name="Parkhill J."/>
            <person name="Harvill E.T."/>
        </authorList>
    </citation>
    <scope>NUCLEOTIDE SEQUENCE [LARGE SCALE GENOMIC DNA]</scope>
    <source>
        <strain evidence="12 13">253</strain>
    </source>
</reference>
<feature type="binding site" evidence="8">
    <location>
        <position position="226"/>
    </location>
    <ligand>
        <name>NADP(+)</name>
        <dbReference type="ChEBI" id="CHEBI:58349"/>
    </ligand>
</feature>
<dbReference type="HAMAP" id="MF_00222">
    <property type="entry name" value="Shikimate_DH_AroE"/>
    <property type="match status" value="1"/>
</dbReference>
<dbReference type="InterPro" id="IPR046346">
    <property type="entry name" value="Aminoacid_DH-like_N_sf"/>
</dbReference>
<dbReference type="SMR" id="A0A0C6PC26"/>
<protein>
    <recommendedName>
        <fullName evidence="2 8">Shikimate dehydrogenase (NADP(+))</fullName>
        <shortName evidence="8">SDH</shortName>
        <ecNumber evidence="2 8">1.1.1.25</ecNumber>
    </recommendedName>
</protein>
<dbReference type="SUPFAM" id="SSF53223">
    <property type="entry name" value="Aminoacid dehydrogenase-like, N-terminal domain"/>
    <property type="match status" value="1"/>
</dbReference>
<keyword evidence="6 8" id="KW-0057">Aromatic amino acid biosynthesis</keyword>
<dbReference type="InterPro" id="IPR006151">
    <property type="entry name" value="Shikm_DH/Glu-tRNA_Rdtase"/>
</dbReference>
<gene>
    <name evidence="8 12" type="primary">aroE</name>
    <name evidence="12" type="ORF">BN112_4025</name>
</gene>
<dbReference type="InterPro" id="IPR013708">
    <property type="entry name" value="Shikimate_DH-bd_N"/>
</dbReference>
<evidence type="ECO:0000259" key="10">
    <source>
        <dbReference type="Pfam" id="PF08501"/>
    </source>
</evidence>
<dbReference type="GO" id="GO:0019632">
    <property type="term" value="P:shikimate metabolic process"/>
    <property type="evidence" value="ECO:0007669"/>
    <property type="project" value="InterPro"/>
</dbReference>
<feature type="binding site" evidence="8">
    <location>
        <position position="108"/>
    </location>
    <ligand>
        <name>shikimate</name>
        <dbReference type="ChEBI" id="CHEBI:36208"/>
    </ligand>
</feature>
<comment type="function">
    <text evidence="8">Involved in the biosynthesis of the chorismate, which leads to the biosynthesis of aromatic amino acids. Catalyzes the reversible NADPH linked reduction of 3-dehydroshikimate (DHSA) to yield shikimate (SA).</text>
</comment>
<name>A0A0C6PC26_BORBO</name>
<evidence type="ECO:0000256" key="4">
    <source>
        <dbReference type="ARBA" id="ARBA00022857"/>
    </source>
</evidence>
<keyword evidence="5 8" id="KW-0560">Oxidoreductase</keyword>
<dbReference type="InterPro" id="IPR022893">
    <property type="entry name" value="Shikimate_DH_fam"/>
</dbReference>
<comment type="catalytic activity">
    <reaction evidence="7 8">
        <text>shikimate + NADP(+) = 3-dehydroshikimate + NADPH + H(+)</text>
        <dbReference type="Rhea" id="RHEA:17737"/>
        <dbReference type="ChEBI" id="CHEBI:15378"/>
        <dbReference type="ChEBI" id="CHEBI:16630"/>
        <dbReference type="ChEBI" id="CHEBI:36208"/>
        <dbReference type="ChEBI" id="CHEBI:57783"/>
        <dbReference type="ChEBI" id="CHEBI:58349"/>
        <dbReference type="EC" id="1.1.1.25"/>
    </reaction>
</comment>
<feature type="active site" description="Proton acceptor" evidence="8">
    <location>
        <position position="71"/>
    </location>
</feature>
<dbReference type="InterPro" id="IPR036291">
    <property type="entry name" value="NAD(P)-bd_dom_sf"/>
</dbReference>
<dbReference type="InterPro" id="IPR041121">
    <property type="entry name" value="SDH_C"/>
</dbReference>
<feature type="binding site" evidence="8">
    <location>
        <position position="84"/>
    </location>
    <ligand>
        <name>NADP(+)</name>
        <dbReference type="ChEBI" id="CHEBI:58349"/>
    </ligand>
</feature>
<dbReference type="PANTHER" id="PTHR21089:SF1">
    <property type="entry name" value="BIFUNCTIONAL 3-DEHYDROQUINATE DEHYDRATASE_SHIKIMATE DEHYDROGENASE, CHLOROPLASTIC"/>
    <property type="match status" value="1"/>
</dbReference>
<dbReference type="EMBL" id="HE965806">
    <property type="protein sequence ID" value="CCJ55939.1"/>
    <property type="molecule type" value="Genomic_DNA"/>
</dbReference>
<dbReference type="Proteomes" id="UP000007564">
    <property type="component" value="Chromosome"/>
</dbReference>
<dbReference type="Gene3D" id="3.40.50.10860">
    <property type="entry name" value="Leucine Dehydrogenase, chain A, domain 1"/>
    <property type="match status" value="1"/>
</dbReference>
<evidence type="ECO:0000259" key="9">
    <source>
        <dbReference type="Pfam" id="PF01488"/>
    </source>
</evidence>
<dbReference type="OrthoDB" id="9776868at2"/>
<evidence type="ECO:0000256" key="1">
    <source>
        <dbReference type="ARBA" id="ARBA00004871"/>
    </source>
</evidence>
<feature type="binding site" evidence="8">
    <location>
        <begin position="132"/>
        <end position="136"/>
    </location>
    <ligand>
        <name>NADP(+)</name>
        <dbReference type="ChEBI" id="CHEBI:58349"/>
    </ligand>
</feature>
<dbReference type="GO" id="GO:0008652">
    <property type="term" value="P:amino acid biosynthetic process"/>
    <property type="evidence" value="ECO:0007669"/>
    <property type="project" value="UniProtKB-KW"/>
</dbReference>
<dbReference type="NCBIfam" id="NF001310">
    <property type="entry name" value="PRK00258.1-2"/>
    <property type="match status" value="1"/>
</dbReference>
<dbReference type="UniPathway" id="UPA00053">
    <property type="reaction ID" value="UER00087"/>
</dbReference>
<feature type="binding site" evidence="8">
    <location>
        <position position="228"/>
    </location>
    <ligand>
        <name>shikimate</name>
        <dbReference type="ChEBI" id="CHEBI:36208"/>
    </ligand>
</feature>
<dbReference type="GO" id="GO:0009423">
    <property type="term" value="P:chorismate biosynthetic process"/>
    <property type="evidence" value="ECO:0007669"/>
    <property type="project" value="UniProtKB-UniRule"/>
</dbReference>